<evidence type="ECO:0000313" key="2">
    <source>
        <dbReference type="EMBL" id="SNC60714.1"/>
    </source>
</evidence>
<keyword evidence="3" id="KW-1185">Reference proteome</keyword>
<protein>
    <submittedName>
        <fullName evidence="2">Uncharacterized protein</fullName>
    </submittedName>
</protein>
<dbReference type="Proteomes" id="UP000198122">
    <property type="component" value="Unassembled WGS sequence"/>
</dbReference>
<sequence>MIEQMVEEEVGRRTGEGGDPSGGPGFREVGVAGATERLDARERAAVAALVRAGVVDPWEAWSARAQVHGELWAGGLATMSG</sequence>
<organism evidence="2 3">
    <name type="scientific">Kytococcus aerolatus</name>
    <dbReference type="NCBI Taxonomy" id="592308"/>
    <lineage>
        <taxon>Bacteria</taxon>
        <taxon>Bacillati</taxon>
        <taxon>Actinomycetota</taxon>
        <taxon>Actinomycetes</taxon>
        <taxon>Micrococcales</taxon>
        <taxon>Kytococcaceae</taxon>
        <taxon>Kytococcus</taxon>
    </lineage>
</organism>
<proteinExistence type="predicted"/>
<evidence type="ECO:0000256" key="1">
    <source>
        <dbReference type="SAM" id="MobiDB-lite"/>
    </source>
</evidence>
<dbReference type="EMBL" id="FYEZ01000001">
    <property type="protein sequence ID" value="SNC60714.1"/>
    <property type="molecule type" value="Genomic_DNA"/>
</dbReference>
<evidence type="ECO:0000313" key="3">
    <source>
        <dbReference type="Proteomes" id="UP000198122"/>
    </source>
</evidence>
<feature type="region of interest" description="Disordered" evidence="1">
    <location>
        <begin position="1"/>
        <end position="29"/>
    </location>
</feature>
<dbReference type="RefSeq" id="WP_088817356.1">
    <property type="nucleotide sequence ID" value="NZ_FYEZ01000001.1"/>
</dbReference>
<gene>
    <name evidence="2" type="ORF">SAMN05445756_0335</name>
</gene>
<name>A0A212T4N1_9MICO</name>
<dbReference type="AlphaFoldDB" id="A0A212T4N1"/>
<accession>A0A212T4N1</accession>
<reference evidence="2 3" key="1">
    <citation type="submission" date="2017-06" db="EMBL/GenBank/DDBJ databases">
        <authorList>
            <person name="Kim H.J."/>
            <person name="Triplett B.A."/>
        </authorList>
    </citation>
    <scope>NUCLEOTIDE SEQUENCE [LARGE SCALE GENOMIC DNA]</scope>
    <source>
        <strain evidence="2 3">DSM 22179</strain>
    </source>
</reference>